<organism evidence="7 8">
    <name type="scientific">Shewanella salipaludis</name>
    <dbReference type="NCBI Taxonomy" id="2723052"/>
    <lineage>
        <taxon>Bacteria</taxon>
        <taxon>Pseudomonadati</taxon>
        <taxon>Pseudomonadota</taxon>
        <taxon>Gammaproteobacteria</taxon>
        <taxon>Alteromonadales</taxon>
        <taxon>Shewanellaceae</taxon>
        <taxon>Shewanella</taxon>
    </lineage>
</organism>
<dbReference type="InterPro" id="IPR022791">
    <property type="entry name" value="L-PG_synthase/AglD"/>
</dbReference>
<evidence type="ECO:0000256" key="4">
    <source>
        <dbReference type="ARBA" id="ARBA00022989"/>
    </source>
</evidence>
<feature type="transmembrane region" description="Helical" evidence="6">
    <location>
        <begin position="199"/>
        <end position="221"/>
    </location>
</feature>
<dbReference type="Pfam" id="PF03706">
    <property type="entry name" value="LPG_synthase_TM"/>
    <property type="match status" value="1"/>
</dbReference>
<proteinExistence type="predicted"/>
<dbReference type="GO" id="GO:0005886">
    <property type="term" value="C:plasma membrane"/>
    <property type="evidence" value="ECO:0007669"/>
    <property type="project" value="UniProtKB-SubCell"/>
</dbReference>
<feature type="transmembrane region" description="Helical" evidence="6">
    <location>
        <begin position="7"/>
        <end position="25"/>
    </location>
</feature>
<evidence type="ECO:0000256" key="1">
    <source>
        <dbReference type="ARBA" id="ARBA00004651"/>
    </source>
</evidence>
<keyword evidence="5 6" id="KW-0472">Membrane</keyword>
<keyword evidence="3 6" id="KW-0812">Transmembrane</keyword>
<evidence type="ECO:0000313" key="7">
    <source>
        <dbReference type="EMBL" id="NMH64855.1"/>
    </source>
</evidence>
<feature type="transmembrane region" description="Helical" evidence="6">
    <location>
        <begin position="233"/>
        <end position="250"/>
    </location>
</feature>
<dbReference type="AlphaFoldDB" id="A0A972FRM2"/>
<keyword evidence="8" id="KW-1185">Reference proteome</keyword>
<evidence type="ECO:0000313" key="8">
    <source>
        <dbReference type="Proteomes" id="UP000737113"/>
    </source>
</evidence>
<protein>
    <submittedName>
        <fullName evidence="7">Uncharacterized protein</fullName>
    </submittedName>
</protein>
<evidence type="ECO:0000256" key="6">
    <source>
        <dbReference type="SAM" id="Phobius"/>
    </source>
</evidence>
<evidence type="ECO:0000256" key="5">
    <source>
        <dbReference type="ARBA" id="ARBA00023136"/>
    </source>
</evidence>
<sequence>MNTLVRCCGLILVLLTSLFFVKYALDNWSLIAGSLIYADTLPSVLAGLFCYLNAFLISAIAWHLLLRAVGASPRLPGVLTALLLSQFAKYLPGNVGQHISRAVLAHKMGLTNASIAVTMVLEILLVILAAGGTGLLALWLNNSLLLSSLPQVAAPGKIALLCLLPLALLAGLWLAKSFGLKRLTARFGITSVSLPRPPCLLACYLLYSVNFLIMGLILYLLMAAFGGGPATDFWLLTGVFSLAWIAGFITPGAPAGIGLREAVLVATLDPLYGSAMALSLAIALRLITTSGDGLGFLIGMALRQWLKRNPRRVIN</sequence>
<comment type="caution">
    <text evidence="7">The sequence shown here is derived from an EMBL/GenBank/DDBJ whole genome shotgun (WGS) entry which is preliminary data.</text>
</comment>
<dbReference type="EMBL" id="JAAXYH010000003">
    <property type="protein sequence ID" value="NMH64855.1"/>
    <property type="molecule type" value="Genomic_DNA"/>
</dbReference>
<keyword evidence="4 6" id="KW-1133">Transmembrane helix</keyword>
<feature type="transmembrane region" description="Helical" evidence="6">
    <location>
        <begin position="115"/>
        <end position="138"/>
    </location>
</feature>
<keyword evidence="2" id="KW-1003">Cell membrane</keyword>
<accession>A0A972FRM2</accession>
<evidence type="ECO:0000256" key="3">
    <source>
        <dbReference type="ARBA" id="ARBA00022692"/>
    </source>
</evidence>
<reference evidence="7" key="1">
    <citation type="submission" date="2020-04" db="EMBL/GenBank/DDBJ databases">
        <title>Description of Shewanella salipaludis sp. nov., isolated from a salt marsh.</title>
        <authorList>
            <person name="Park S."/>
            <person name="Yoon J.-H."/>
        </authorList>
    </citation>
    <scope>NUCLEOTIDE SEQUENCE</scope>
    <source>
        <strain evidence="7">SHSM-M6</strain>
    </source>
</reference>
<name>A0A972FRM2_9GAMM</name>
<dbReference type="RefSeq" id="WP_169563532.1">
    <property type="nucleotide sequence ID" value="NZ_JAAXYH010000003.1"/>
</dbReference>
<feature type="transmembrane region" description="Helical" evidence="6">
    <location>
        <begin position="45"/>
        <end position="66"/>
    </location>
</feature>
<feature type="transmembrane region" description="Helical" evidence="6">
    <location>
        <begin position="262"/>
        <end position="284"/>
    </location>
</feature>
<evidence type="ECO:0000256" key="2">
    <source>
        <dbReference type="ARBA" id="ARBA00022475"/>
    </source>
</evidence>
<dbReference type="Proteomes" id="UP000737113">
    <property type="component" value="Unassembled WGS sequence"/>
</dbReference>
<feature type="transmembrane region" description="Helical" evidence="6">
    <location>
        <begin position="158"/>
        <end position="178"/>
    </location>
</feature>
<comment type="subcellular location">
    <subcellularLocation>
        <location evidence="1">Cell membrane</location>
        <topology evidence="1">Multi-pass membrane protein</topology>
    </subcellularLocation>
</comment>
<gene>
    <name evidence="7" type="ORF">HC757_06685</name>
</gene>